<keyword evidence="9" id="KW-0995">Kinetochore</keyword>
<dbReference type="GO" id="GO:0005876">
    <property type="term" value="C:spindle microtubule"/>
    <property type="evidence" value="ECO:0007669"/>
    <property type="project" value="TreeGrafter"/>
</dbReference>
<dbReference type="GO" id="GO:0000940">
    <property type="term" value="C:outer kinetochore"/>
    <property type="evidence" value="ECO:0007669"/>
    <property type="project" value="InterPro"/>
</dbReference>
<dbReference type="PANTHER" id="PTHR48118">
    <property type="entry name" value="SPINDLE AND KINETOCHORE-ASSOCIATED PROTEIN 3"/>
    <property type="match status" value="1"/>
</dbReference>
<keyword evidence="15" id="KW-1185">Reference proteome</keyword>
<keyword evidence="5" id="KW-0963">Cytoplasm</keyword>
<keyword evidence="6" id="KW-0132">Cell division</keyword>
<keyword evidence="7" id="KW-0493">Microtubule</keyword>
<dbReference type="Ensembl" id="ENSPMGT00000029950.1">
    <property type="protein sequence ID" value="ENSPMGP00000028125.1"/>
    <property type="gene ID" value="ENSPMGG00000022638.1"/>
</dbReference>
<reference evidence="14" key="1">
    <citation type="submission" date="2025-08" db="UniProtKB">
        <authorList>
            <consortium name="Ensembl"/>
        </authorList>
    </citation>
    <scope>IDENTIFICATION</scope>
</reference>
<dbReference type="STRING" id="409849.ENSPMGP00000028125"/>
<evidence type="ECO:0000256" key="2">
    <source>
        <dbReference type="ARBA" id="ARBA00004629"/>
    </source>
</evidence>
<evidence type="ECO:0000256" key="13">
    <source>
        <dbReference type="SAM" id="MobiDB-lite"/>
    </source>
</evidence>
<keyword evidence="12" id="KW-0137">Centromere</keyword>
<sequence length="440" mass="50491">MDPTSQFFAQLRKLAITFEIETTKLQSAFENRKSDDDDRKHWFIFPYIHSQGQIQDNVALQKTNVDEVSRFIKDCEVKQQKLSEDLNVIKAYWEKYGYRPPQQTTNQEEATEEEYQSSEEVGEHQQETERESSPEKPAAPLPDPMRTPQLSDFGLSEVQLKRALAGGEWCAEVPQMPEMILPHPALNTPAPPAMAFTPKRALRMDEEELLTPQMHDFGISEHTMCFNNDFTMDLRLKIHNTLQRHFADTNNTFVNNMFFHRPQQNFIEPPPPVFCTPGLKIKKTHPTTETSSDLESPSCPAILPSTPEVPAFQTPYVNRLLSTKKVTSKRSWEYNVPHLGTEDMMASEMPEMPNLESNLGNSLSANMQKKVYSHEKPIVSVLDLDGPTQDFNLGTPCVRRNYEEPSTPEMPDLSSVTQDICKVRPYAYWIYTFLREHTAS</sequence>
<dbReference type="InterPro" id="IPR033341">
    <property type="entry name" value="SKA3"/>
</dbReference>
<protein>
    <submittedName>
        <fullName evidence="14">Uncharacterized protein</fullName>
    </submittedName>
</protein>
<feature type="compositionally biased region" description="Basic and acidic residues" evidence="13">
    <location>
        <begin position="121"/>
        <end position="134"/>
    </location>
</feature>
<evidence type="ECO:0000256" key="10">
    <source>
        <dbReference type="ARBA" id="ARBA00023212"/>
    </source>
</evidence>
<comment type="similarity">
    <text evidence="3">Belongs to the SKA3 family.</text>
</comment>
<keyword evidence="4" id="KW-0158">Chromosome</keyword>
<evidence type="ECO:0000256" key="1">
    <source>
        <dbReference type="ARBA" id="ARBA00004186"/>
    </source>
</evidence>
<organism evidence="14 15">
    <name type="scientific">Periophthalmus magnuspinnatus</name>
    <dbReference type="NCBI Taxonomy" id="409849"/>
    <lineage>
        <taxon>Eukaryota</taxon>
        <taxon>Metazoa</taxon>
        <taxon>Chordata</taxon>
        <taxon>Craniata</taxon>
        <taxon>Vertebrata</taxon>
        <taxon>Euteleostomi</taxon>
        <taxon>Actinopterygii</taxon>
        <taxon>Neopterygii</taxon>
        <taxon>Teleostei</taxon>
        <taxon>Neoteleostei</taxon>
        <taxon>Acanthomorphata</taxon>
        <taxon>Gobiaria</taxon>
        <taxon>Gobiiformes</taxon>
        <taxon>Gobioidei</taxon>
        <taxon>Gobiidae</taxon>
        <taxon>Oxudercinae</taxon>
        <taxon>Periophthalmus</taxon>
    </lineage>
</organism>
<dbReference type="GO" id="GO:0007059">
    <property type="term" value="P:chromosome segregation"/>
    <property type="evidence" value="ECO:0007669"/>
    <property type="project" value="InterPro"/>
</dbReference>
<dbReference type="Proteomes" id="UP000261520">
    <property type="component" value="Unplaced"/>
</dbReference>
<name>A0A3B4BI90_9GOBI</name>
<accession>A0A3B4BI90</accession>
<evidence type="ECO:0000256" key="4">
    <source>
        <dbReference type="ARBA" id="ARBA00022454"/>
    </source>
</evidence>
<evidence type="ECO:0000256" key="3">
    <source>
        <dbReference type="ARBA" id="ARBA00007716"/>
    </source>
</evidence>
<dbReference type="PANTHER" id="PTHR48118:SF1">
    <property type="entry name" value="SPINDLE AND KINETOCHORE-ASSOCIATED PROTEIN 3"/>
    <property type="match status" value="1"/>
</dbReference>
<keyword evidence="11" id="KW-0131">Cell cycle</keyword>
<feature type="region of interest" description="Disordered" evidence="13">
    <location>
        <begin position="100"/>
        <end position="150"/>
    </location>
</feature>
<keyword evidence="10" id="KW-0206">Cytoskeleton</keyword>
<evidence type="ECO:0000256" key="11">
    <source>
        <dbReference type="ARBA" id="ARBA00023306"/>
    </source>
</evidence>
<evidence type="ECO:0000313" key="15">
    <source>
        <dbReference type="Proteomes" id="UP000261520"/>
    </source>
</evidence>
<evidence type="ECO:0000256" key="9">
    <source>
        <dbReference type="ARBA" id="ARBA00022838"/>
    </source>
</evidence>
<dbReference type="GO" id="GO:0000278">
    <property type="term" value="P:mitotic cell cycle"/>
    <property type="evidence" value="ECO:0007669"/>
    <property type="project" value="TreeGrafter"/>
</dbReference>
<evidence type="ECO:0000256" key="6">
    <source>
        <dbReference type="ARBA" id="ARBA00022618"/>
    </source>
</evidence>
<evidence type="ECO:0000256" key="7">
    <source>
        <dbReference type="ARBA" id="ARBA00022701"/>
    </source>
</evidence>
<reference evidence="14" key="2">
    <citation type="submission" date="2025-09" db="UniProtKB">
        <authorList>
            <consortium name="Ensembl"/>
        </authorList>
    </citation>
    <scope>IDENTIFICATION</scope>
</reference>
<dbReference type="GO" id="GO:0051301">
    <property type="term" value="P:cell division"/>
    <property type="evidence" value="ECO:0007669"/>
    <property type="project" value="UniProtKB-KW"/>
</dbReference>
<comment type="subcellular location">
    <subcellularLocation>
        <location evidence="2">Chromosome</location>
        <location evidence="2">Centromere</location>
        <location evidence="2">Kinetochore</location>
    </subcellularLocation>
    <subcellularLocation>
        <location evidence="1">Cytoplasm</location>
        <location evidence="1">Cytoskeleton</location>
        <location evidence="1">Spindle</location>
    </subcellularLocation>
</comment>
<proteinExistence type="inferred from homology"/>
<dbReference type="AlphaFoldDB" id="A0A3B4BI90"/>
<keyword evidence="8" id="KW-0498">Mitosis</keyword>
<evidence type="ECO:0000313" key="14">
    <source>
        <dbReference type="Ensembl" id="ENSPMGP00000028125.1"/>
    </source>
</evidence>
<evidence type="ECO:0000256" key="12">
    <source>
        <dbReference type="ARBA" id="ARBA00023328"/>
    </source>
</evidence>
<evidence type="ECO:0000256" key="8">
    <source>
        <dbReference type="ARBA" id="ARBA00022776"/>
    </source>
</evidence>
<evidence type="ECO:0000256" key="5">
    <source>
        <dbReference type="ARBA" id="ARBA00022490"/>
    </source>
</evidence>
<dbReference type="Gene3D" id="6.10.250.1400">
    <property type="match status" value="1"/>
</dbReference>